<feature type="region of interest" description="Disordered" evidence="1">
    <location>
        <begin position="1"/>
        <end position="20"/>
    </location>
</feature>
<protein>
    <submittedName>
        <fullName evidence="3">Uncharacterized protein</fullName>
    </submittedName>
</protein>
<dbReference type="RefSeq" id="NP_001329451.1">
    <property type="nucleotide sequence ID" value="NM_001341493.1"/>
</dbReference>
<gene>
    <name evidence="2 3" type="ordered locus">At4g21515</name>
</gene>
<sequence>MEIMDHLERQKQSKVEKKRERDLLKNISSDSTRGDLLLDSRHWRFVFRSVQVELSFFGISQLVQDKPTLFGRKYHECAGSLNGVNLMSRGRVVVFKIEESHLSSSDSETSGDKICFG</sequence>
<evidence type="ECO:0000313" key="3">
    <source>
        <dbReference type="EMBL" id="ANM67633.1"/>
    </source>
</evidence>
<dbReference type="GeneID" id="28720165"/>
<dbReference type="InParanoid" id="A0A1P8B7R0"/>
<reference evidence="3 4" key="1">
    <citation type="journal article" date="1999" name="Nature">
        <title>Sequence and analysis of chromosome 4 of the plant Arabidopsis thaliana.</title>
        <authorList>
            <consortium name="EU"/>
            <consortium name="CSHL and WU Arabidopsis Sequencing Project"/>
            <person name="Mayer K."/>
            <person name="Schuller C."/>
            <person name="Wambutt R."/>
            <person name="Murphy G."/>
            <person name="Volckaert G."/>
            <person name="Pohl T."/>
            <person name="Dusterhoft A."/>
            <person name="Stiekema W."/>
            <person name="Entian K.D."/>
            <person name="Terryn N."/>
            <person name="Harris B."/>
            <person name="Ansorge W."/>
            <person name="Brandt P."/>
            <person name="Grivell L."/>
            <person name="Rieger M."/>
            <person name="Weichselgartner M."/>
            <person name="de Simone V."/>
            <person name="Obermaier B."/>
            <person name="Mache R."/>
            <person name="Muller M."/>
            <person name="Kreis M."/>
            <person name="Delseny M."/>
            <person name="Puigdomenech P."/>
            <person name="Watson M."/>
            <person name="Schmidtheini T."/>
            <person name="Reichert B."/>
            <person name="Portatelle D."/>
            <person name="Perez-Alonso M."/>
            <person name="Boutry M."/>
            <person name="Bancroft I."/>
            <person name="Vos P."/>
            <person name="Hoheisel J."/>
            <person name="Zimmermann W."/>
            <person name="Wedler H."/>
            <person name="Ridley P."/>
            <person name="Langham S.A."/>
            <person name="McCullagh B."/>
            <person name="Bilham L."/>
            <person name="Robben J."/>
            <person name="Van der Schueren J."/>
            <person name="Grymonprez B."/>
            <person name="Chuang Y.J."/>
            <person name="Vandenbussche F."/>
            <person name="Braeken M."/>
            <person name="Weltjens I."/>
            <person name="Voet M."/>
            <person name="Bastiaens I."/>
            <person name="Aert R."/>
            <person name="Defoor E."/>
            <person name="Weitzenegger T."/>
            <person name="Bothe G."/>
            <person name="Ramsperger U."/>
            <person name="Hilbert H."/>
            <person name="Braun M."/>
            <person name="Holzer E."/>
            <person name="Brandt A."/>
            <person name="Peters S."/>
            <person name="van Staveren M."/>
            <person name="Dirske W."/>
            <person name="Mooijman P."/>
            <person name="Klein Lankhorst R."/>
            <person name="Rose M."/>
            <person name="Hauf J."/>
            <person name="Kotter P."/>
            <person name="Berneiser S."/>
            <person name="Hempel S."/>
            <person name="Feldpausch M."/>
            <person name="Lamberth S."/>
            <person name="Van den Daele H."/>
            <person name="De Keyser A."/>
            <person name="Buysshaert C."/>
            <person name="Gielen J."/>
            <person name="Villarroel R."/>
            <person name="De Clercq R."/>
            <person name="Van Montagu M."/>
            <person name="Rogers J."/>
            <person name="Cronin A."/>
            <person name="Quail M."/>
            <person name="Bray-Allen S."/>
            <person name="Clark L."/>
            <person name="Doggett J."/>
            <person name="Hall S."/>
            <person name="Kay M."/>
            <person name="Lennard N."/>
            <person name="McLay K."/>
            <person name="Mayes R."/>
            <person name="Pettett A."/>
            <person name="Rajandream M.A."/>
            <person name="Lyne M."/>
            <person name="Benes V."/>
            <person name="Rechmann S."/>
            <person name="Borkova D."/>
            <person name="Blocker H."/>
            <person name="Scharfe M."/>
            <person name="Grimm M."/>
            <person name="Lohnert T.H."/>
            <person name="Dose S."/>
            <person name="de Haan M."/>
            <person name="Maarse A."/>
            <person name="Schafer M."/>
            <person name="Muller-Auer S."/>
            <person name="Gabel C."/>
            <person name="Fuchs M."/>
            <person name="Fartmann B."/>
            <person name="Granderath K."/>
            <person name="Dauner D."/>
            <person name="Herzl A."/>
            <person name="Neumann S."/>
            <person name="Argiriou A."/>
            <person name="Vitale D."/>
            <person name="Liguori R."/>
            <person name="Piravandi E."/>
            <person name="Massenet O."/>
            <person name="Quigley F."/>
            <person name="Clabauld G."/>
            <person name="Mundlein A."/>
            <person name="Felber R."/>
            <person name="Schnabl S."/>
            <person name="Hiller R."/>
            <person name="Schmidt W."/>
            <person name="Lecharny A."/>
            <person name="Aubourg S."/>
            <person name="Chefdor F."/>
            <person name="Cooke R."/>
            <person name="Berger C."/>
            <person name="Montfort A."/>
            <person name="Casacuberta E."/>
            <person name="Gibbons T."/>
            <person name="Weber N."/>
            <person name="Vandenbol M."/>
            <person name="Bargues M."/>
            <person name="Terol J."/>
            <person name="Torres A."/>
            <person name="Perez-Perez A."/>
            <person name="Purnelle B."/>
            <person name="Bent E."/>
            <person name="Johnson S."/>
            <person name="Tacon D."/>
            <person name="Jesse T."/>
            <person name="Heijnen L."/>
            <person name="Schwarz S."/>
            <person name="Scholler P."/>
            <person name="Heber S."/>
            <person name="Francs P."/>
            <person name="Bielke C."/>
            <person name="Frishman D."/>
            <person name="Haase D."/>
            <person name="Lemcke K."/>
            <person name="Mewes H.W."/>
            <person name="Stocker S."/>
            <person name="Zaccaria P."/>
            <person name="Bevan M."/>
            <person name="Wilson R.K."/>
            <person name="de la Bastide M."/>
            <person name="Habermann K."/>
            <person name="Parnell L."/>
            <person name="Dedhia N."/>
            <person name="Gnoj L."/>
            <person name="Schutz K."/>
            <person name="Huang E."/>
            <person name="Spiegel L."/>
            <person name="Sehkon M."/>
            <person name="Murray J."/>
            <person name="Sheet P."/>
            <person name="Cordes M."/>
            <person name="Abu-Threideh J."/>
            <person name="Stoneking T."/>
            <person name="Kalicki J."/>
            <person name="Graves T."/>
            <person name="Harmon G."/>
            <person name="Edwards J."/>
            <person name="Latreille P."/>
            <person name="Courtney L."/>
            <person name="Cloud J."/>
            <person name="Abbott A."/>
            <person name="Scott K."/>
            <person name="Johnson D."/>
            <person name="Minx P."/>
            <person name="Bentley D."/>
            <person name="Fulton B."/>
            <person name="Miller N."/>
            <person name="Greco T."/>
            <person name="Kemp K."/>
            <person name="Kramer J."/>
            <person name="Fulton L."/>
            <person name="Mardis E."/>
            <person name="Dante M."/>
            <person name="Pepin K."/>
            <person name="Hillier L."/>
            <person name="Nelson J."/>
            <person name="Spieth J."/>
            <person name="Ryan E."/>
            <person name="Andrews S."/>
            <person name="Geisel C."/>
            <person name="Layman D."/>
            <person name="Du H."/>
            <person name="Ali J."/>
            <person name="Berghoff A."/>
            <person name="Jones K."/>
            <person name="Drone K."/>
            <person name="Cotton M."/>
            <person name="Joshu C."/>
            <person name="Antonoiu B."/>
            <person name="Zidanic M."/>
            <person name="Strong C."/>
            <person name="Sun H."/>
            <person name="Lamar B."/>
            <person name="Yordan C."/>
            <person name="Ma P."/>
            <person name="Zhong J."/>
            <person name="Preston R."/>
            <person name="Vil D."/>
            <person name="Shekher M."/>
            <person name="Matero A."/>
            <person name="Shah R."/>
            <person name="Swaby I.K."/>
            <person name="O'Shaughnessy A."/>
            <person name="Rodriguez M."/>
            <person name="Hoffmann J."/>
            <person name="Till S."/>
            <person name="Granat S."/>
            <person name="Shohdy N."/>
            <person name="Hasegawa A."/>
            <person name="Hameed A."/>
            <person name="Lodhi M."/>
            <person name="Johnson A."/>
            <person name="Chen E."/>
            <person name="Marra M."/>
            <person name="Martienssen R."/>
            <person name="McCombie W.R."/>
        </authorList>
    </citation>
    <scope>NUCLEOTIDE SEQUENCE [LARGE SCALE GENOMIC DNA]</scope>
    <source>
        <strain evidence="4">cv. Columbia</strain>
    </source>
</reference>
<dbReference type="AlphaFoldDB" id="A0A1P8B7R0"/>
<dbReference type="KEGG" id="ath:AT4G21515"/>
<reference evidence="4" key="2">
    <citation type="journal article" date="2017" name="Plant J.">
        <title>Araport11: a complete reannotation of the Arabidopsis thaliana reference genome.</title>
        <authorList>
            <person name="Cheng C.Y."/>
            <person name="Krishnakumar V."/>
            <person name="Chan A.P."/>
            <person name="Thibaud-Nissen F."/>
            <person name="Schobel S."/>
            <person name="Town C.D."/>
        </authorList>
    </citation>
    <scope>GENOME REANNOTATION</scope>
    <source>
        <strain evidence="4">cv. Columbia</strain>
    </source>
</reference>
<dbReference type="Araport" id="AT4G21515"/>
<evidence type="ECO:0000313" key="4">
    <source>
        <dbReference type="Proteomes" id="UP000006548"/>
    </source>
</evidence>
<evidence type="ECO:0000256" key="1">
    <source>
        <dbReference type="SAM" id="MobiDB-lite"/>
    </source>
</evidence>
<keyword evidence="4" id="KW-1185">Reference proteome</keyword>
<accession>A0A1P8B7R0</accession>
<evidence type="ECO:0000313" key="2">
    <source>
        <dbReference type="Araport" id="AT4G21515"/>
    </source>
</evidence>
<name>A0A1P8B7R0_ARATH</name>
<dbReference type="TAIR" id="AT4G21515"/>
<proteinExistence type="predicted"/>
<dbReference type="Proteomes" id="UP000006548">
    <property type="component" value="Chromosome 4"/>
</dbReference>
<dbReference type="EMBL" id="CP002687">
    <property type="protein sequence ID" value="ANM67633.1"/>
    <property type="molecule type" value="Genomic_DNA"/>
</dbReference>
<organism evidence="3 4">
    <name type="scientific">Arabidopsis thaliana</name>
    <name type="common">Mouse-ear cress</name>
    <dbReference type="NCBI Taxonomy" id="3702"/>
    <lineage>
        <taxon>Eukaryota</taxon>
        <taxon>Viridiplantae</taxon>
        <taxon>Streptophyta</taxon>
        <taxon>Embryophyta</taxon>
        <taxon>Tracheophyta</taxon>
        <taxon>Spermatophyta</taxon>
        <taxon>Magnoliopsida</taxon>
        <taxon>eudicotyledons</taxon>
        <taxon>Gunneridae</taxon>
        <taxon>Pentapetalae</taxon>
        <taxon>rosids</taxon>
        <taxon>malvids</taxon>
        <taxon>Brassicales</taxon>
        <taxon>Brassicaceae</taxon>
        <taxon>Camelineae</taxon>
        <taxon>Arabidopsis</taxon>
    </lineage>
</organism>